<keyword evidence="2" id="KW-0732">Signal</keyword>
<feature type="region of interest" description="Disordered" evidence="1">
    <location>
        <begin position="198"/>
        <end position="245"/>
    </location>
</feature>
<reference evidence="3 4" key="1">
    <citation type="submission" date="2024-10" db="EMBL/GenBank/DDBJ databases">
        <authorList>
            <person name="Kim D."/>
        </authorList>
    </citation>
    <scope>NUCLEOTIDE SEQUENCE [LARGE SCALE GENOMIC DNA]</scope>
    <source>
        <strain evidence="3">BH-2024</strain>
    </source>
</reference>
<evidence type="ECO:0000313" key="3">
    <source>
        <dbReference type="EMBL" id="KAL3117380.1"/>
    </source>
</evidence>
<accession>A0ABD2LQ57</accession>
<evidence type="ECO:0000313" key="4">
    <source>
        <dbReference type="Proteomes" id="UP001620626"/>
    </source>
</evidence>
<dbReference type="Proteomes" id="UP001620626">
    <property type="component" value="Unassembled WGS sequence"/>
</dbReference>
<dbReference type="AlphaFoldDB" id="A0ABD2LQ57"/>
<feature type="region of interest" description="Disordered" evidence="1">
    <location>
        <begin position="94"/>
        <end position="155"/>
    </location>
</feature>
<protein>
    <submittedName>
        <fullName evidence="3">Uncharacterized protein</fullName>
    </submittedName>
</protein>
<dbReference type="EMBL" id="JBICBT010000326">
    <property type="protein sequence ID" value="KAL3117380.1"/>
    <property type="molecule type" value="Genomic_DNA"/>
</dbReference>
<evidence type="ECO:0000256" key="1">
    <source>
        <dbReference type="SAM" id="MobiDB-lite"/>
    </source>
</evidence>
<name>A0ABD2LQ57_9BILA</name>
<feature type="signal peptide" evidence="2">
    <location>
        <begin position="1"/>
        <end position="20"/>
    </location>
</feature>
<feature type="compositionally biased region" description="Polar residues" evidence="1">
    <location>
        <begin position="32"/>
        <end position="47"/>
    </location>
</feature>
<feature type="chain" id="PRO_5044854405" evidence="2">
    <location>
        <begin position="21"/>
        <end position="263"/>
    </location>
</feature>
<comment type="caution">
    <text evidence="3">The sequence shown here is derived from an EMBL/GenBank/DDBJ whole genome shotgun (WGS) entry which is preliminary data.</text>
</comment>
<evidence type="ECO:0000256" key="2">
    <source>
        <dbReference type="SAM" id="SignalP"/>
    </source>
</evidence>
<sequence>MRADFAICAFFAYFLCETLAGIAYSKSNNNINSSTASESDLDTTNSDNTEKQDSNESNAAAAGGSGEEAPKNKLAALLDTKKYLKQMPSALQSCAGGIKKSRSNRSSVASESDLGTNSGSMETKVIPFEQQKGHPNKNDNNKQREKATAEEKGKKVATLLDTKKRSKSFHSRFPPTAGTNFIRNNLVLHRRVNSCQSLTAADEQQKTIEQKNNGTSDGEGPSQRESTRRPSLGDLLNARRKSEADLESMDTLWEPMNEGIFRF</sequence>
<proteinExistence type="predicted"/>
<feature type="region of interest" description="Disordered" evidence="1">
    <location>
        <begin position="32"/>
        <end position="73"/>
    </location>
</feature>
<organism evidence="3 4">
    <name type="scientific">Heterodera trifolii</name>
    <dbReference type="NCBI Taxonomy" id="157864"/>
    <lineage>
        <taxon>Eukaryota</taxon>
        <taxon>Metazoa</taxon>
        <taxon>Ecdysozoa</taxon>
        <taxon>Nematoda</taxon>
        <taxon>Chromadorea</taxon>
        <taxon>Rhabditida</taxon>
        <taxon>Tylenchina</taxon>
        <taxon>Tylenchomorpha</taxon>
        <taxon>Tylenchoidea</taxon>
        <taxon>Heteroderidae</taxon>
        <taxon>Heteroderinae</taxon>
        <taxon>Heterodera</taxon>
    </lineage>
</organism>
<gene>
    <name evidence="3" type="ORF">niasHT_004176</name>
</gene>
<keyword evidence="4" id="KW-1185">Reference proteome</keyword>
<feature type="compositionally biased region" description="Basic and acidic residues" evidence="1">
    <location>
        <begin position="136"/>
        <end position="154"/>
    </location>
</feature>